<proteinExistence type="predicted"/>
<dbReference type="AlphaFoldDB" id="J0D2J1"/>
<feature type="non-terminal residue" evidence="2">
    <location>
        <position position="105"/>
    </location>
</feature>
<dbReference type="Proteomes" id="UP000006514">
    <property type="component" value="Unassembled WGS sequence"/>
</dbReference>
<evidence type="ECO:0000313" key="3">
    <source>
        <dbReference type="Proteomes" id="UP000006514"/>
    </source>
</evidence>
<accession>J0D2J1</accession>
<feature type="compositionally biased region" description="Basic and acidic residues" evidence="1">
    <location>
        <begin position="93"/>
        <end position="105"/>
    </location>
</feature>
<keyword evidence="3" id="KW-1185">Reference proteome</keyword>
<name>J0D2J1_AURST</name>
<evidence type="ECO:0000256" key="1">
    <source>
        <dbReference type="SAM" id="MobiDB-lite"/>
    </source>
</evidence>
<dbReference type="EMBL" id="JH688609">
    <property type="protein sequence ID" value="EJD32842.1"/>
    <property type="molecule type" value="Genomic_DNA"/>
</dbReference>
<feature type="region of interest" description="Disordered" evidence="1">
    <location>
        <begin position="78"/>
        <end position="105"/>
    </location>
</feature>
<dbReference type="eggNOG" id="ENOG502SV8G">
    <property type="taxonomic scope" value="Eukaryota"/>
</dbReference>
<sequence>ITMQSANSTKDKTLGLCANLEVRIFGIPFYLQAHVVEEAPFDLLLGRPFFALADSSEVSMPDGETVIVLKDPNSDVVLKAPTKARRTRRPVRSHPEEKEQPPAQQ</sequence>
<organism evidence="2 3">
    <name type="scientific">Auricularia subglabra (strain TFB-10046 / SS5)</name>
    <name type="common">White-rot fungus</name>
    <name type="synonym">Auricularia delicata (strain TFB10046)</name>
    <dbReference type="NCBI Taxonomy" id="717982"/>
    <lineage>
        <taxon>Eukaryota</taxon>
        <taxon>Fungi</taxon>
        <taxon>Dikarya</taxon>
        <taxon>Basidiomycota</taxon>
        <taxon>Agaricomycotina</taxon>
        <taxon>Agaricomycetes</taxon>
        <taxon>Auriculariales</taxon>
        <taxon>Auriculariaceae</taxon>
        <taxon>Auricularia</taxon>
    </lineage>
</organism>
<gene>
    <name evidence="2" type="ORF">AURDEDRAFT_25357</name>
</gene>
<protein>
    <recommendedName>
        <fullName evidence="4">Aspartic peptidase DDI1-type domain-containing protein</fullName>
    </recommendedName>
</protein>
<dbReference type="KEGG" id="adl:AURDEDRAFT_25357"/>
<dbReference type="InterPro" id="IPR021109">
    <property type="entry name" value="Peptidase_aspartic_dom_sf"/>
</dbReference>
<dbReference type="OrthoDB" id="5596707at2759"/>
<feature type="compositionally biased region" description="Basic residues" evidence="1">
    <location>
        <begin position="82"/>
        <end position="92"/>
    </location>
</feature>
<evidence type="ECO:0008006" key="4">
    <source>
        <dbReference type="Google" id="ProtNLM"/>
    </source>
</evidence>
<dbReference type="CDD" id="cd00303">
    <property type="entry name" value="retropepsin_like"/>
    <property type="match status" value="1"/>
</dbReference>
<dbReference type="InParanoid" id="J0D2J1"/>
<reference evidence="3" key="1">
    <citation type="journal article" date="2012" name="Science">
        <title>The Paleozoic origin of enzymatic lignin decomposition reconstructed from 31 fungal genomes.</title>
        <authorList>
            <person name="Floudas D."/>
            <person name="Binder M."/>
            <person name="Riley R."/>
            <person name="Barry K."/>
            <person name="Blanchette R.A."/>
            <person name="Henrissat B."/>
            <person name="Martinez A.T."/>
            <person name="Otillar R."/>
            <person name="Spatafora J.W."/>
            <person name="Yadav J.S."/>
            <person name="Aerts A."/>
            <person name="Benoit I."/>
            <person name="Boyd A."/>
            <person name="Carlson A."/>
            <person name="Copeland A."/>
            <person name="Coutinho P.M."/>
            <person name="de Vries R.P."/>
            <person name="Ferreira P."/>
            <person name="Findley K."/>
            <person name="Foster B."/>
            <person name="Gaskell J."/>
            <person name="Glotzer D."/>
            <person name="Gorecki P."/>
            <person name="Heitman J."/>
            <person name="Hesse C."/>
            <person name="Hori C."/>
            <person name="Igarashi K."/>
            <person name="Jurgens J.A."/>
            <person name="Kallen N."/>
            <person name="Kersten P."/>
            <person name="Kohler A."/>
            <person name="Kuees U."/>
            <person name="Kumar T.K.A."/>
            <person name="Kuo A."/>
            <person name="LaButti K."/>
            <person name="Larrondo L.F."/>
            <person name="Lindquist E."/>
            <person name="Ling A."/>
            <person name="Lombard V."/>
            <person name="Lucas S."/>
            <person name="Lundell T."/>
            <person name="Martin R."/>
            <person name="McLaughlin D.J."/>
            <person name="Morgenstern I."/>
            <person name="Morin E."/>
            <person name="Murat C."/>
            <person name="Nagy L.G."/>
            <person name="Nolan M."/>
            <person name="Ohm R.A."/>
            <person name="Patyshakuliyeva A."/>
            <person name="Rokas A."/>
            <person name="Ruiz-Duenas F.J."/>
            <person name="Sabat G."/>
            <person name="Salamov A."/>
            <person name="Samejima M."/>
            <person name="Schmutz J."/>
            <person name="Slot J.C."/>
            <person name="St John F."/>
            <person name="Stenlid J."/>
            <person name="Sun H."/>
            <person name="Sun S."/>
            <person name="Syed K."/>
            <person name="Tsang A."/>
            <person name="Wiebenga A."/>
            <person name="Young D."/>
            <person name="Pisabarro A."/>
            <person name="Eastwood D.C."/>
            <person name="Martin F."/>
            <person name="Cullen D."/>
            <person name="Grigoriev I.V."/>
            <person name="Hibbett D.S."/>
        </authorList>
    </citation>
    <scope>NUCLEOTIDE SEQUENCE [LARGE SCALE GENOMIC DNA]</scope>
    <source>
        <strain evidence="3">TFB10046</strain>
    </source>
</reference>
<evidence type="ECO:0000313" key="2">
    <source>
        <dbReference type="EMBL" id="EJD32842.1"/>
    </source>
</evidence>
<dbReference type="Gene3D" id="2.40.70.10">
    <property type="entry name" value="Acid Proteases"/>
    <property type="match status" value="1"/>
</dbReference>
<feature type="non-terminal residue" evidence="2">
    <location>
        <position position="1"/>
    </location>
</feature>